<evidence type="ECO:0000256" key="1">
    <source>
        <dbReference type="SAM" id="MobiDB-lite"/>
    </source>
</evidence>
<keyword evidence="2" id="KW-0472">Membrane</keyword>
<dbReference type="Proteomes" id="UP000029040">
    <property type="component" value="Unassembled WGS sequence"/>
</dbReference>
<keyword evidence="2" id="KW-0812">Transmembrane</keyword>
<dbReference type="EMBL" id="JGZM01000001">
    <property type="protein sequence ID" value="KFI89094.1"/>
    <property type="molecule type" value="Genomic_DNA"/>
</dbReference>
<organism evidence="3 4">
    <name type="scientific">Bifidobacterium pullorum subsp. saeculare DSM 6531 = LMG 14934</name>
    <dbReference type="NCBI Taxonomy" id="1437611"/>
    <lineage>
        <taxon>Bacteria</taxon>
        <taxon>Bacillati</taxon>
        <taxon>Actinomycetota</taxon>
        <taxon>Actinomycetes</taxon>
        <taxon>Bifidobacteriales</taxon>
        <taxon>Bifidobacteriaceae</taxon>
        <taxon>Bifidobacterium</taxon>
    </lineage>
</organism>
<sequence length="184" mass="20737">MSDNVSTSESEDENSENSDCAKDETEVIDSLTYVLSEVNRQQDYRRHQVDTSVQLSLQLIGFASLTSPFTALTSVHVHWLKHIALALLAIAVSVGLIDIFNPTRSEDELPLRKLRDDACVRSKKSILLYQIDNKIANEKKARTDENNRIRWIKFGYVLLGAAVLCTVFSAIDYGSIVSWIRHVP</sequence>
<reference evidence="3 4" key="1">
    <citation type="submission" date="2014-03" db="EMBL/GenBank/DDBJ databases">
        <title>Genomics of Bifidobacteria.</title>
        <authorList>
            <person name="Ventura M."/>
            <person name="Milani C."/>
            <person name="Lugli G.A."/>
        </authorList>
    </citation>
    <scope>NUCLEOTIDE SEQUENCE [LARGE SCALE GENOMIC DNA]</scope>
    <source>
        <strain evidence="3 4">LMG 14934</strain>
    </source>
</reference>
<protein>
    <submittedName>
        <fullName evidence="3">Uncharacterized protein</fullName>
    </submittedName>
</protein>
<evidence type="ECO:0000256" key="2">
    <source>
        <dbReference type="SAM" id="Phobius"/>
    </source>
</evidence>
<feature type="region of interest" description="Disordered" evidence="1">
    <location>
        <begin position="1"/>
        <end position="22"/>
    </location>
</feature>
<evidence type="ECO:0000313" key="4">
    <source>
        <dbReference type="Proteomes" id="UP000029040"/>
    </source>
</evidence>
<accession>A0A087D0P4</accession>
<gene>
    <name evidence="3" type="ORF">BSAE_5001</name>
</gene>
<dbReference type="RefSeq" id="WP_152595076.1">
    <property type="nucleotide sequence ID" value="NZ_JDTM01000007.1"/>
</dbReference>
<feature type="transmembrane region" description="Helical" evidence="2">
    <location>
        <begin position="156"/>
        <end position="180"/>
    </location>
</feature>
<dbReference type="AlphaFoldDB" id="A0A087D0P4"/>
<comment type="caution">
    <text evidence="3">The sequence shown here is derived from an EMBL/GenBank/DDBJ whole genome shotgun (WGS) entry which is preliminary data.</text>
</comment>
<evidence type="ECO:0000313" key="3">
    <source>
        <dbReference type="EMBL" id="KFI89094.1"/>
    </source>
</evidence>
<feature type="transmembrane region" description="Helical" evidence="2">
    <location>
        <begin position="83"/>
        <end position="103"/>
    </location>
</feature>
<name>A0A087D0P4_9BIFI</name>
<keyword evidence="2" id="KW-1133">Transmembrane helix</keyword>
<proteinExistence type="predicted"/>